<proteinExistence type="predicted"/>
<organism evidence="3">
    <name type="scientific">marine sediment metagenome</name>
    <dbReference type="NCBI Taxonomy" id="412755"/>
    <lineage>
        <taxon>unclassified sequences</taxon>
        <taxon>metagenomes</taxon>
        <taxon>ecological metagenomes</taxon>
    </lineage>
</organism>
<evidence type="ECO:0000256" key="1">
    <source>
        <dbReference type="ARBA" id="ARBA00023002"/>
    </source>
</evidence>
<dbReference type="InterPro" id="IPR004183">
    <property type="entry name" value="Xdiol_dOase_suB"/>
</dbReference>
<accession>X1QT98</accession>
<dbReference type="AlphaFoldDB" id="X1QT98"/>
<dbReference type="CDD" id="cd07951">
    <property type="entry name" value="ED_3B_N_AMMECR1"/>
    <property type="match status" value="1"/>
</dbReference>
<dbReference type="PANTHER" id="PTHR30096:SF0">
    <property type="entry name" value="4,5-DOPA DIOXYGENASE EXTRADIOL-LIKE PROTEIN"/>
    <property type="match status" value="1"/>
</dbReference>
<name>X1QT98_9ZZZZ</name>
<gene>
    <name evidence="3" type="ORF">S06H3_39942</name>
</gene>
<dbReference type="Gene3D" id="3.40.830.10">
    <property type="entry name" value="LigB-like"/>
    <property type="match status" value="1"/>
</dbReference>
<dbReference type="SUPFAM" id="SSF53213">
    <property type="entry name" value="LigB-like"/>
    <property type="match status" value="1"/>
</dbReference>
<dbReference type="EMBL" id="BARV01024473">
    <property type="protein sequence ID" value="GAI46489.1"/>
    <property type="molecule type" value="Genomic_DNA"/>
</dbReference>
<dbReference type="GO" id="GO:0016702">
    <property type="term" value="F:oxidoreductase activity, acting on single donors with incorporation of molecular oxygen, incorporation of two atoms of oxygen"/>
    <property type="evidence" value="ECO:0007669"/>
    <property type="project" value="UniProtKB-ARBA"/>
</dbReference>
<feature type="domain" description="Extradiol ring-cleavage dioxygenase class III enzyme subunit B" evidence="2">
    <location>
        <begin position="25"/>
        <end position="222"/>
    </location>
</feature>
<comment type="caution">
    <text evidence="3">The sequence shown here is derived from an EMBL/GenBank/DDBJ whole genome shotgun (WGS) entry which is preliminary data.</text>
</comment>
<dbReference type="Pfam" id="PF02900">
    <property type="entry name" value="LigB"/>
    <property type="match status" value="1"/>
</dbReference>
<evidence type="ECO:0000313" key="3">
    <source>
        <dbReference type="EMBL" id="GAI46489.1"/>
    </source>
</evidence>
<dbReference type="GO" id="GO:0008198">
    <property type="term" value="F:ferrous iron binding"/>
    <property type="evidence" value="ECO:0007669"/>
    <property type="project" value="InterPro"/>
</dbReference>
<feature type="non-terminal residue" evidence="3">
    <location>
        <position position="226"/>
    </location>
</feature>
<reference evidence="3" key="1">
    <citation type="journal article" date="2014" name="Front. Microbiol.">
        <title>High frequency of phylogenetically diverse reductive dehalogenase-homologous genes in deep subseafloor sedimentary metagenomes.</title>
        <authorList>
            <person name="Kawai M."/>
            <person name="Futagami T."/>
            <person name="Toyoda A."/>
            <person name="Takaki Y."/>
            <person name="Nishi S."/>
            <person name="Hori S."/>
            <person name="Arai W."/>
            <person name="Tsubouchi T."/>
            <person name="Morono Y."/>
            <person name="Uchiyama I."/>
            <person name="Ito T."/>
            <person name="Fujiyama A."/>
            <person name="Inagaki F."/>
            <person name="Takami H."/>
        </authorList>
    </citation>
    <scope>NUCLEOTIDE SEQUENCE</scope>
    <source>
        <strain evidence="3">Expedition CK06-06</strain>
    </source>
</reference>
<sequence length="226" mass="25728">MFQKLYRAEEIEIAIPCHNFELKQVENTINSLKSVKEDIKNIGPDLLIIISPHSPAFKDSYAIRKSHILSGSLLNFGYPKISIEMKNDIEFIESLVNNMEKKSINAVKMDEKEGLFYSQIKLDHGVIVPLYYLVDENKYKLVSLSISFLDYKNHYKFGKVIKDTVEETGKTAVFIASGDLSHRLKPGAPAGFHPRGEEFDKKIVEIISSSDLEELFKLDSRLIDDA</sequence>
<dbReference type="PANTHER" id="PTHR30096">
    <property type="entry name" value="4,5-DOPA DIOXYGENASE EXTRADIOL-LIKE PROTEIN"/>
    <property type="match status" value="1"/>
</dbReference>
<keyword evidence="1" id="KW-0560">Oxidoreductase</keyword>
<protein>
    <recommendedName>
        <fullName evidence="2">Extradiol ring-cleavage dioxygenase class III enzyme subunit B domain-containing protein</fullName>
    </recommendedName>
</protein>
<evidence type="ECO:0000259" key="2">
    <source>
        <dbReference type="Pfam" id="PF02900"/>
    </source>
</evidence>